<dbReference type="InterPro" id="IPR001503">
    <property type="entry name" value="Glyco_trans_10"/>
</dbReference>
<comment type="catalytic activity">
    <reaction evidence="17">
        <text>an alpha-Neu5Ac-(2-&gt;3)-beta-D-Gal-(1-&gt;4)-beta-D-GlcNAc-(1-&gt;3)-beta-D-Gal-(1-&gt;4)-beta-D-GlcNAc derivative + GDP-beta-L-fucose = an alpha-Neu5Ac-(2-&gt;3)-beta-D-Gal-(1-&gt;4)-beta-D-GlcNAc-(1-&gt;3)-beta-D-Gal-(1-&gt;4)-[alpha-L-Fuc-(1-&gt;3)]-beta-D-GlcNAc derivative + GDP + H(+)</text>
        <dbReference type="Rhea" id="RHEA:68044"/>
        <dbReference type="ChEBI" id="CHEBI:15378"/>
        <dbReference type="ChEBI" id="CHEBI:57273"/>
        <dbReference type="ChEBI" id="CHEBI:58189"/>
        <dbReference type="ChEBI" id="CHEBI:145343"/>
        <dbReference type="ChEBI" id="CHEBI:176900"/>
    </reaction>
    <physiologicalReaction direction="left-to-right" evidence="17">
        <dbReference type="Rhea" id="RHEA:68045"/>
    </physiologicalReaction>
</comment>
<sequence>MGVGRSFCWPRRARYARALRRLCSCASAAVAVFLLFRGVCALYPDRFRTPPPPAPDDAGPVTLLVWSHPFGRRGALPDCLRLYRIGGCAITDDASAYRAADAVIFHHREIASGSARLPAEPRPRAQKWIWLNYESPTHTRRLWLLEGAFNLTMSYRSDSDIFLPYGYLLPRARTAEHGRAPPDELARPRRRLAAWVISNWSEKHARVAFYHRLRRYVQVDVYGRAGRPLPRAGGGGGGSVVRLAARYSFYLALENSQHTDYITEKLWNAVRAGAVPVVLGPPRRNYERFLPPEAFIHVDDFPTVRELARYLLALGRSPSRMRRHLDWRGGYSVHQPAFWAEHYCTACRAVRGGRGRTDVVQDLAHRNPLNELMILQLLKPLMSVGYNGADPEKTDPNGFKERNLALEDLVDQEGPEDQSLL</sequence>
<keyword evidence="13" id="KW-0325">Glycoprotein</keyword>
<keyword evidence="6 23" id="KW-0808">Transferase</keyword>
<evidence type="ECO:0000256" key="14">
    <source>
        <dbReference type="ARBA" id="ARBA00023198"/>
    </source>
</evidence>
<dbReference type="Proteomes" id="UP000677803">
    <property type="component" value="Unassembled WGS sequence"/>
</dbReference>
<dbReference type="GO" id="GO:0046922">
    <property type="term" value="F:peptide-O-fucosyltransferase activity"/>
    <property type="evidence" value="ECO:0007669"/>
    <property type="project" value="UniProtKB-EC"/>
</dbReference>
<organism evidence="26 27">
    <name type="scientific">Menidia menidia</name>
    <name type="common">Atlantic silverside</name>
    <dbReference type="NCBI Taxonomy" id="238744"/>
    <lineage>
        <taxon>Eukaryota</taxon>
        <taxon>Metazoa</taxon>
        <taxon>Chordata</taxon>
        <taxon>Craniata</taxon>
        <taxon>Vertebrata</taxon>
        <taxon>Euteleostomi</taxon>
        <taxon>Actinopterygii</taxon>
        <taxon>Neopterygii</taxon>
        <taxon>Teleostei</taxon>
        <taxon>Neoteleostei</taxon>
        <taxon>Acanthomorphata</taxon>
        <taxon>Ovalentaria</taxon>
        <taxon>Atherinomorphae</taxon>
        <taxon>Atheriniformes</taxon>
        <taxon>Atherinopsidae</taxon>
        <taxon>Menidiinae</taxon>
        <taxon>Menidia</taxon>
    </lineage>
</organism>
<dbReference type="Pfam" id="PF00852">
    <property type="entry name" value="Glyco_transf_10"/>
    <property type="match status" value="1"/>
</dbReference>
<dbReference type="GO" id="GO:0005789">
    <property type="term" value="C:endoplasmic reticulum membrane"/>
    <property type="evidence" value="ECO:0007669"/>
    <property type="project" value="UniProtKB-SubCell"/>
</dbReference>
<comment type="catalytic activity">
    <reaction evidence="16">
        <text>an alpha-Neu5Ac-(2-&gt;3)-beta-D-Gal-(1-&gt;4)-beta-D-GlcNAc6S derivative + GDP-beta-L-fucose = an alpha-Neu5Ac-(2-&gt;3)-beta-D-Gal-(1-&gt;4)-[alpha-L-Fuc-(1-&gt;3)]-beta-D-GlcNAc6S derivative + GDP + H(+)</text>
        <dbReference type="Rhea" id="RHEA:62004"/>
        <dbReference type="ChEBI" id="CHEBI:15378"/>
        <dbReference type="ChEBI" id="CHEBI:57273"/>
        <dbReference type="ChEBI" id="CHEBI:58189"/>
        <dbReference type="ChEBI" id="CHEBI:145344"/>
        <dbReference type="ChEBI" id="CHEBI:145345"/>
    </reaction>
    <physiologicalReaction direction="left-to-right" evidence="16">
        <dbReference type="Rhea" id="RHEA:62005"/>
    </physiologicalReaction>
</comment>
<evidence type="ECO:0000256" key="19">
    <source>
        <dbReference type="ARBA" id="ARBA00046186"/>
    </source>
</evidence>
<keyword evidence="9" id="KW-0735">Signal-anchor</keyword>
<comment type="pathway">
    <text evidence="3">Protein modification; protein glycosylation.</text>
</comment>
<dbReference type="Gene3D" id="3.40.50.11660">
    <property type="entry name" value="Glycosyl transferase family 10, C-terminal domain"/>
    <property type="match status" value="1"/>
</dbReference>
<keyword evidence="10" id="KW-1133">Transmembrane helix</keyword>
<comment type="function">
    <text evidence="22">Protein O-fucosyltransferase that specifically catalyzes O-fucosylation of serine or threonine residues in EMI domains of target proteins. Attaches fucose through an O-glycosidic linkage. O-fucosylation of EMI domain-containing proteins may be required for facilitating protein folding and secretion.</text>
</comment>
<evidence type="ECO:0000256" key="1">
    <source>
        <dbReference type="ARBA" id="ARBA00004323"/>
    </source>
</evidence>
<comment type="catalytic activity">
    <reaction evidence="18">
        <text>an N-acetyl-alpha-neuraminyl-(2-&gt;3)-beta-D-galactosyl-(1-&gt;4)-N-acetyl-beta-D-glucosaminyl derivative + GDP-beta-L-fucose = an alpha-Neu5Ac-(2-&gt;3)-beta-D-Gal-(1-&gt;4)-[alpha-L-Fuc-(1-&gt;3)]-beta-D-GlcNAc derivative + GDP + H(+)</text>
        <dbReference type="Rhea" id="RHEA:56076"/>
        <dbReference type="ChEBI" id="CHEBI:15378"/>
        <dbReference type="ChEBI" id="CHEBI:57273"/>
        <dbReference type="ChEBI" id="CHEBI:58189"/>
        <dbReference type="ChEBI" id="CHEBI:136545"/>
        <dbReference type="ChEBI" id="CHEBI:139509"/>
    </reaction>
    <physiologicalReaction direction="left-to-right" evidence="18">
        <dbReference type="Rhea" id="RHEA:56077"/>
    </physiologicalReaction>
</comment>
<dbReference type="InterPro" id="IPR055270">
    <property type="entry name" value="Glyco_tran_10_C"/>
</dbReference>
<evidence type="ECO:0000313" key="26">
    <source>
        <dbReference type="EMBL" id="CAG6002328.1"/>
    </source>
</evidence>
<keyword evidence="5 23" id="KW-0328">Glycosyltransferase</keyword>
<evidence type="ECO:0000256" key="4">
    <source>
        <dbReference type="ARBA" id="ARBA00008919"/>
    </source>
</evidence>
<dbReference type="OrthoDB" id="427096at2759"/>
<evidence type="ECO:0000256" key="7">
    <source>
        <dbReference type="ARBA" id="ARBA00022692"/>
    </source>
</evidence>
<keyword evidence="14" id="KW-0395">Inflammatory response</keyword>
<evidence type="ECO:0000259" key="25">
    <source>
        <dbReference type="Pfam" id="PF17039"/>
    </source>
</evidence>
<feature type="domain" description="Fucosyltransferase C-terminal" evidence="24">
    <location>
        <begin position="188"/>
        <end position="364"/>
    </location>
</feature>
<evidence type="ECO:0000256" key="13">
    <source>
        <dbReference type="ARBA" id="ARBA00023180"/>
    </source>
</evidence>
<dbReference type="GO" id="GO:0000139">
    <property type="term" value="C:Golgi membrane"/>
    <property type="evidence" value="ECO:0007669"/>
    <property type="project" value="UniProtKB-SubCell"/>
</dbReference>
<comment type="function">
    <text evidence="19">Catalyzes alpha(1-&gt;3) linkage of fucosyl moiety transferred from GDP-beta-L-fucose to N-acetyl glucosamine (GlcNAc) within type 2 lactosamine (LacNAc, Gal-beta(1-&gt;4)GlcNAc) glycan attached to N- or O-linked glycoproteins. Robustly fucosylates nonsialylated distal LacNAc unit of the polylactosamine chain to form Lewis X antigen (CD15), a glycan determinant known to mediate important cellular functions in development and immunity. Fucosylates with lower efficiency sialylated LacNAc acceptors to form sialyl Lewis X and 6-sulfo sialyl Lewis X determinants that serve as recognition epitopes for C-type lectins. Together with FUT7 contributes to SELE, SELL and SELP selectin ligand biosynthesis and selectin-dependent lymphocyte homing, leukocyte migration and blood leukocyte homeostasis. In a cell type specific manner, may also fucosylate the internal LacNAc unit of the polylactosamine chain to form VIM-2 antigen that serves as recognition epitope for SELE.</text>
</comment>
<dbReference type="InterPro" id="IPR031481">
    <property type="entry name" value="Glyco_tran_10_N"/>
</dbReference>
<name>A0A8S4BVZ7_9TELE</name>
<keyword evidence="7 23" id="KW-0812">Transmembrane</keyword>
<dbReference type="PANTHER" id="PTHR11929">
    <property type="entry name" value="ALPHA- 1,3 -FUCOSYLTRANSFERASE"/>
    <property type="match status" value="1"/>
</dbReference>
<evidence type="ECO:0000256" key="20">
    <source>
        <dbReference type="ARBA" id="ARBA00047273"/>
    </source>
</evidence>
<evidence type="ECO:0000256" key="5">
    <source>
        <dbReference type="ARBA" id="ARBA00022676"/>
    </source>
</evidence>
<dbReference type="AlphaFoldDB" id="A0A8S4BVZ7"/>
<gene>
    <name evidence="26" type="ORF">MMEN_LOCUS18325</name>
</gene>
<dbReference type="PANTHER" id="PTHR11929:SF132">
    <property type="entry name" value="ALPHA-(1,3)-FUCOSYLTRANSFERASE 4"/>
    <property type="match status" value="1"/>
</dbReference>
<evidence type="ECO:0000256" key="6">
    <source>
        <dbReference type="ARBA" id="ARBA00022679"/>
    </source>
</evidence>
<reference evidence="26" key="1">
    <citation type="submission" date="2021-05" db="EMBL/GenBank/DDBJ databases">
        <authorList>
            <person name="Tigano A."/>
        </authorList>
    </citation>
    <scope>NUCLEOTIDE SEQUENCE</scope>
</reference>
<evidence type="ECO:0000256" key="2">
    <source>
        <dbReference type="ARBA" id="ARBA00004648"/>
    </source>
</evidence>
<evidence type="ECO:0000256" key="3">
    <source>
        <dbReference type="ARBA" id="ARBA00004922"/>
    </source>
</evidence>
<evidence type="ECO:0000256" key="18">
    <source>
        <dbReference type="ARBA" id="ARBA00036481"/>
    </source>
</evidence>
<dbReference type="EMBL" id="CAJRST010037777">
    <property type="protein sequence ID" value="CAG6002328.1"/>
    <property type="molecule type" value="Genomic_DNA"/>
</dbReference>
<dbReference type="GO" id="GO:0017083">
    <property type="term" value="F:4-galactosyl-N-acetylglucosaminide 3-alpha-L-fucosyltransferase activity"/>
    <property type="evidence" value="ECO:0007669"/>
    <property type="project" value="UniProtKB-EC"/>
</dbReference>
<accession>A0A8S4BVZ7</accession>
<feature type="domain" description="Fucosyltransferase N-terminal" evidence="25">
    <location>
        <begin position="61"/>
        <end position="166"/>
    </location>
</feature>
<comment type="catalytic activity">
    <reaction evidence="15">
        <text>a beta-D-galactosyl-(1-&gt;4)-N-acetyl-beta-D-glucosaminyl derivative + GDP-beta-L-fucose = a beta-D-galactosyl-(1-&gt;4)-[alpha-L-fucosyl-(1-&gt;3)]-N-acetyl-beta-D-glucosaminyl derivative + GDP + H(+)</text>
        <dbReference type="Rhea" id="RHEA:14257"/>
        <dbReference type="ChEBI" id="CHEBI:15378"/>
        <dbReference type="ChEBI" id="CHEBI:57273"/>
        <dbReference type="ChEBI" id="CHEBI:58189"/>
        <dbReference type="ChEBI" id="CHEBI:133507"/>
        <dbReference type="ChEBI" id="CHEBI:137941"/>
        <dbReference type="EC" id="2.4.1.152"/>
    </reaction>
    <physiologicalReaction direction="left-to-right" evidence="15">
        <dbReference type="Rhea" id="RHEA:14258"/>
    </physiologicalReaction>
</comment>
<keyword evidence="27" id="KW-1185">Reference proteome</keyword>
<evidence type="ECO:0000256" key="10">
    <source>
        <dbReference type="ARBA" id="ARBA00022989"/>
    </source>
</evidence>
<dbReference type="InterPro" id="IPR038577">
    <property type="entry name" value="GT10-like_C_sf"/>
</dbReference>
<dbReference type="SUPFAM" id="SSF53756">
    <property type="entry name" value="UDP-Glycosyltransferase/glycogen phosphorylase"/>
    <property type="match status" value="1"/>
</dbReference>
<proteinExistence type="inferred from homology"/>
<evidence type="ECO:0000256" key="17">
    <source>
        <dbReference type="ARBA" id="ARBA00036234"/>
    </source>
</evidence>
<comment type="subcellular location">
    <subcellularLocation>
        <location evidence="2">Endoplasmic reticulum membrane</location>
        <topology evidence="2">Single-pass type II membrane protein</topology>
    </subcellularLocation>
    <subcellularLocation>
        <location evidence="1">Golgi apparatus membrane</location>
        <topology evidence="1">Single-pass type II membrane protein</topology>
    </subcellularLocation>
    <subcellularLocation>
        <location evidence="23">Golgi apparatus</location>
        <location evidence="23">Golgi stack membrane</location>
        <topology evidence="23">Single-pass type II membrane protein</topology>
    </subcellularLocation>
</comment>
<evidence type="ECO:0000256" key="23">
    <source>
        <dbReference type="RuleBase" id="RU003832"/>
    </source>
</evidence>
<dbReference type="EC" id="2.4.1.-" evidence="23"/>
<evidence type="ECO:0000256" key="15">
    <source>
        <dbReference type="ARBA" id="ARBA00029329"/>
    </source>
</evidence>
<keyword evidence="11 23" id="KW-0333">Golgi apparatus</keyword>
<evidence type="ECO:0000256" key="9">
    <source>
        <dbReference type="ARBA" id="ARBA00022968"/>
    </source>
</evidence>
<dbReference type="GO" id="GO:0006954">
    <property type="term" value="P:inflammatory response"/>
    <property type="evidence" value="ECO:0007669"/>
    <property type="project" value="UniProtKB-KW"/>
</dbReference>
<dbReference type="Pfam" id="PF17039">
    <property type="entry name" value="Glyco_tran_10_N"/>
    <property type="match status" value="1"/>
</dbReference>
<comment type="similarity">
    <text evidence="4 23">Belongs to the glycosyltransferase 10 family.</text>
</comment>
<evidence type="ECO:0000256" key="16">
    <source>
        <dbReference type="ARBA" id="ARBA00035849"/>
    </source>
</evidence>
<comment type="catalytic activity">
    <reaction evidence="21">
        <text>L-seryl-[protein] + GDP-beta-L-fucose = 3-O-(alpha-L-fucosyl)-L-seryl-[protein] + GDP + H(+)</text>
        <dbReference type="Rhea" id="RHEA:63644"/>
        <dbReference type="Rhea" id="RHEA-COMP:9863"/>
        <dbReference type="Rhea" id="RHEA-COMP:17914"/>
        <dbReference type="ChEBI" id="CHEBI:15378"/>
        <dbReference type="ChEBI" id="CHEBI:29999"/>
        <dbReference type="ChEBI" id="CHEBI:57273"/>
        <dbReference type="ChEBI" id="CHEBI:58189"/>
        <dbReference type="ChEBI" id="CHEBI:189632"/>
        <dbReference type="EC" id="2.4.1.221"/>
    </reaction>
    <physiologicalReaction direction="left-to-right" evidence="21">
        <dbReference type="Rhea" id="RHEA:63645"/>
    </physiologicalReaction>
</comment>
<comment type="catalytic activity">
    <reaction evidence="20">
        <text>L-threonyl-[protein] + GDP-beta-L-fucose = 3-O-(alpha-L-fucosyl)-L-threonyl-[protein] + GDP + H(+)</text>
        <dbReference type="Rhea" id="RHEA:70491"/>
        <dbReference type="Rhea" id="RHEA-COMP:11060"/>
        <dbReference type="Rhea" id="RHEA-COMP:17915"/>
        <dbReference type="ChEBI" id="CHEBI:15378"/>
        <dbReference type="ChEBI" id="CHEBI:30013"/>
        <dbReference type="ChEBI" id="CHEBI:57273"/>
        <dbReference type="ChEBI" id="CHEBI:58189"/>
        <dbReference type="ChEBI" id="CHEBI:189631"/>
        <dbReference type="EC" id="2.4.1.221"/>
    </reaction>
    <physiologicalReaction direction="left-to-right" evidence="20">
        <dbReference type="Rhea" id="RHEA:70492"/>
    </physiologicalReaction>
</comment>
<evidence type="ECO:0000256" key="22">
    <source>
        <dbReference type="ARBA" id="ARBA00058658"/>
    </source>
</evidence>
<protein>
    <recommendedName>
        <fullName evidence="23">Fucosyltransferase</fullName>
        <ecNumber evidence="23">2.4.1.-</ecNumber>
    </recommendedName>
</protein>
<evidence type="ECO:0000256" key="11">
    <source>
        <dbReference type="ARBA" id="ARBA00023034"/>
    </source>
</evidence>
<evidence type="ECO:0000259" key="24">
    <source>
        <dbReference type="Pfam" id="PF00852"/>
    </source>
</evidence>
<evidence type="ECO:0000256" key="8">
    <source>
        <dbReference type="ARBA" id="ARBA00022824"/>
    </source>
</evidence>
<keyword evidence="8" id="KW-0256">Endoplasmic reticulum</keyword>
<comment type="caution">
    <text evidence="26">The sequence shown here is derived from an EMBL/GenBank/DDBJ whole genome shotgun (WGS) entry which is preliminary data.</text>
</comment>
<dbReference type="GO" id="GO:0032580">
    <property type="term" value="C:Golgi cisterna membrane"/>
    <property type="evidence" value="ECO:0007669"/>
    <property type="project" value="UniProtKB-SubCell"/>
</dbReference>
<keyword evidence="12" id="KW-0472">Membrane</keyword>
<evidence type="ECO:0000256" key="21">
    <source>
        <dbReference type="ARBA" id="ARBA00048647"/>
    </source>
</evidence>
<dbReference type="FunFam" id="3.40.50.11660:FF:000002">
    <property type="entry name" value="Alpha-(1,3)-fucosyltransferase"/>
    <property type="match status" value="1"/>
</dbReference>
<evidence type="ECO:0000313" key="27">
    <source>
        <dbReference type="Proteomes" id="UP000677803"/>
    </source>
</evidence>
<evidence type="ECO:0000256" key="12">
    <source>
        <dbReference type="ARBA" id="ARBA00023136"/>
    </source>
</evidence>